<dbReference type="EMBL" id="LAXI01000007">
    <property type="protein sequence ID" value="KRS17549.1"/>
    <property type="molecule type" value="Genomic_DNA"/>
</dbReference>
<dbReference type="STRING" id="540747.SAMN04488031_101784"/>
<accession>A0A0T5P8Y9</accession>
<proteinExistence type="predicted"/>
<feature type="region of interest" description="Disordered" evidence="1">
    <location>
        <begin position="76"/>
        <end position="104"/>
    </location>
</feature>
<organism evidence="2 4">
    <name type="scientific">Roseovarius indicus</name>
    <dbReference type="NCBI Taxonomy" id="540747"/>
    <lineage>
        <taxon>Bacteria</taxon>
        <taxon>Pseudomonadati</taxon>
        <taxon>Pseudomonadota</taxon>
        <taxon>Alphaproteobacteria</taxon>
        <taxon>Rhodobacterales</taxon>
        <taxon>Roseobacteraceae</taxon>
        <taxon>Roseovarius</taxon>
    </lineage>
</organism>
<evidence type="ECO:0000313" key="2">
    <source>
        <dbReference type="EMBL" id="KRS17549.1"/>
    </source>
</evidence>
<keyword evidence="4" id="KW-1185">Reference proteome</keyword>
<evidence type="ECO:0000313" key="3">
    <source>
        <dbReference type="EMBL" id="QEW26757.1"/>
    </source>
</evidence>
<dbReference type="Proteomes" id="UP000051401">
    <property type="component" value="Unassembled WGS sequence"/>
</dbReference>
<sequence length="155" mass="17817">MRVGYGYKCTDNDFAAADVETIWIDHPGSERMERTVMLQHGLREGDTLVLLRASDLGVGGELPNIRRELERRNVKVETVPTDAKQEKPKRPVGNPGKFHLSDEDMPKAEKLWHGLQWSGPYVLRRVREMSGFKGTDRQLRNALNYRFGPRDKNQD</sequence>
<gene>
    <name evidence="3" type="ORF">RIdsm_02559</name>
    <name evidence="2" type="ORF">XM52_13830</name>
</gene>
<dbReference type="AlphaFoldDB" id="A0A0T5P8Y9"/>
<evidence type="ECO:0000313" key="4">
    <source>
        <dbReference type="Proteomes" id="UP000051401"/>
    </source>
</evidence>
<reference evidence="3 5" key="2">
    <citation type="submission" date="2018-08" db="EMBL/GenBank/DDBJ databases">
        <title>Genetic Globetrotter - A new plasmid hitch-hiking vast phylogenetic and geographic distances.</title>
        <authorList>
            <person name="Vollmers J."/>
            <person name="Petersen J."/>
        </authorList>
    </citation>
    <scope>NUCLEOTIDE SEQUENCE [LARGE SCALE GENOMIC DNA]</scope>
    <source>
        <strain evidence="3 5">DSM 26383</strain>
    </source>
</reference>
<dbReference type="KEGG" id="rid:RIdsm_02559"/>
<evidence type="ECO:0000256" key="1">
    <source>
        <dbReference type="SAM" id="MobiDB-lite"/>
    </source>
</evidence>
<evidence type="ECO:0000313" key="5">
    <source>
        <dbReference type="Proteomes" id="UP000325785"/>
    </source>
</evidence>
<reference evidence="2 4" key="1">
    <citation type="submission" date="2015-04" db="EMBL/GenBank/DDBJ databases">
        <title>The draft genome sequence of Roseovarius indicus B108T.</title>
        <authorList>
            <person name="Li G."/>
            <person name="Lai Q."/>
            <person name="Shao Z."/>
            <person name="Yan P."/>
        </authorList>
    </citation>
    <scope>NUCLEOTIDE SEQUENCE [LARGE SCALE GENOMIC DNA]</scope>
    <source>
        <strain evidence="2 4">B108</strain>
    </source>
</reference>
<dbReference type="RefSeq" id="WP_057816726.1">
    <property type="nucleotide sequence ID" value="NZ_CP031598.1"/>
</dbReference>
<dbReference type="Proteomes" id="UP000325785">
    <property type="component" value="Chromosome"/>
</dbReference>
<dbReference type="EMBL" id="CP031598">
    <property type="protein sequence ID" value="QEW26757.1"/>
    <property type="molecule type" value="Genomic_DNA"/>
</dbReference>
<dbReference type="PATRIC" id="fig|540747.5.peg.5808"/>
<evidence type="ECO:0008006" key="6">
    <source>
        <dbReference type="Google" id="ProtNLM"/>
    </source>
</evidence>
<name>A0A0T5P8Y9_9RHOB</name>
<protein>
    <recommendedName>
        <fullName evidence="6">Resolvase/invertase-type recombinase catalytic domain-containing protein</fullName>
    </recommendedName>
</protein>